<keyword evidence="8" id="KW-1185">Reference proteome</keyword>
<feature type="signal peptide" evidence="6">
    <location>
        <begin position="1"/>
        <end position="23"/>
    </location>
</feature>
<keyword evidence="1 5" id="KW-1003">Cell membrane</keyword>
<protein>
    <recommendedName>
        <fullName evidence="5">Flagellar protein</fullName>
    </recommendedName>
</protein>
<keyword evidence="2 5" id="KW-0812">Transmembrane</keyword>
<keyword evidence="3 5" id="KW-1133">Transmembrane helix</keyword>
<keyword evidence="5" id="KW-0975">Bacterial flagellum</keyword>
<evidence type="ECO:0000256" key="5">
    <source>
        <dbReference type="RuleBase" id="RU362064"/>
    </source>
</evidence>
<evidence type="ECO:0000313" key="8">
    <source>
        <dbReference type="Proteomes" id="UP001589833"/>
    </source>
</evidence>
<sequence length="231" mass="26092">MRIRFLIIALILSSLLGLQQHVAAETPDENRRVNETLKGNDSTVENVNEEAPAVTDPWTNDTEPVSDEIIPEQNTFLIFAQMISALALVIVLIYLLLRFLNKRSQSFRSTQMLQNIGGVPLGANRSVQLVKVGNRVLVVGVGESIHLLREIEDAEEVNLIVNQQKEQFEQLDQPINKLFTFVSKKIGLNKAYPSFTSKSNEDAFKNLLSKQLEDVSKSQEKLYDAVRERDK</sequence>
<dbReference type="Pfam" id="PF04347">
    <property type="entry name" value="FliO"/>
    <property type="match status" value="1"/>
</dbReference>
<evidence type="ECO:0000256" key="2">
    <source>
        <dbReference type="ARBA" id="ARBA00022692"/>
    </source>
</evidence>
<feature type="transmembrane region" description="Helical" evidence="5">
    <location>
        <begin position="76"/>
        <end position="97"/>
    </location>
</feature>
<organism evidence="7 8">
    <name type="scientific">Halalkalibacter alkalisediminis</name>
    <dbReference type="NCBI Taxonomy" id="935616"/>
    <lineage>
        <taxon>Bacteria</taxon>
        <taxon>Bacillati</taxon>
        <taxon>Bacillota</taxon>
        <taxon>Bacilli</taxon>
        <taxon>Bacillales</taxon>
        <taxon>Bacillaceae</taxon>
        <taxon>Halalkalibacter</taxon>
    </lineage>
</organism>
<accession>A0ABV6NEJ1</accession>
<name>A0ABV6NEJ1_9BACI</name>
<keyword evidence="7" id="KW-0966">Cell projection</keyword>
<proteinExistence type="inferred from homology"/>
<keyword evidence="4 5" id="KW-0472">Membrane</keyword>
<dbReference type="InterPro" id="IPR022781">
    <property type="entry name" value="Flagellar_biosynth_FliO"/>
</dbReference>
<feature type="chain" id="PRO_5046555495" description="Flagellar protein" evidence="6">
    <location>
        <begin position="24"/>
        <end position="231"/>
    </location>
</feature>
<keyword evidence="6" id="KW-0732">Signal</keyword>
<gene>
    <name evidence="7" type="primary">fliO</name>
    <name evidence="7" type="ORF">ACFFH4_05970</name>
</gene>
<evidence type="ECO:0000313" key="7">
    <source>
        <dbReference type="EMBL" id="MFC0558593.1"/>
    </source>
</evidence>
<comment type="caution">
    <text evidence="7">The sequence shown here is derived from an EMBL/GenBank/DDBJ whole genome shotgun (WGS) entry which is preliminary data.</text>
</comment>
<dbReference type="NCBIfam" id="TIGR03500">
    <property type="entry name" value="FliO_TIGR"/>
    <property type="match status" value="1"/>
</dbReference>
<reference evidence="7 8" key="1">
    <citation type="submission" date="2024-09" db="EMBL/GenBank/DDBJ databases">
        <authorList>
            <person name="Sun Q."/>
            <person name="Mori K."/>
        </authorList>
    </citation>
    <scope>NUCLEOTIDE SEQUENCE [LARGE SCALE GENOMIC DNA]</scope>
    <source>
        <strain evidence="7 8">NCAIM B.02301</strain>
    </source>
</reference>
<evidence type="ECO:0000256" key="6">
    <source>
        <dbReference type="SAM" id="SignalP"/>
    </source>
</evidence>
<dbReference type="EMBL" id="JBHLTR010000006">
    <property type="protein sequence ID" value="MFC0558593.1"/>
    <property type="molecule type" value="Genomic_DNA"/>
</dbReference>
<keyword evidence="7" id="KW-0282">Flagellum</keyword>
<comment type="similarity">
    <text evidence="5">Belongs to the FliO/MopB family.</text>
</comment>
<dbReference type="RefSeq" id="WP_273839983.1">
    <property type="nucleotide sequence ID" value="NZ_JAQQWT010000001.1"/>
</dbReference>
<keyword evidence="7" id="KW-0969">Cilium</keyword>
<dbReference type="Proteomes" id="UP001589833">
    <property type="component" value="Unassembled WGS sequence"/>
</dbReference>
<evidence type="ECO:0000256" key="3">
    <source>
        <dbReference type="ARBA" id="ARBA00022989"/>
    </source>
</evidence>
<evidence type="ECO:0000256" key="4">
    <source>
        <dbReference type="ARBA" id="ARBA00023136"/>
    </source>
</evidence>
<comment type="subcellular location">
    <subcellularLocation>
        <location evidence="5">Cell membrane</location>
    </subcellularLocation>
    <subcellularLocation>
        <location evidence="5">Bacterial flagellum basal body</location>
    </subcellularLocation>
</comment>
<evidence type="ECO:0000256" key="1">
    <source>
        <dbReference type="ARBA" id="ARBA00022475"/>
    </source>
</evidence>